<comment type="caution">
    <text evidence="1">The sequence shown here is derived from an EMBL/GenBank/DDBJ whole genome shotgun (WGS) entry which is preliminary data.</text>
</comment>
<reference evidence="1 2" key="1">
    <citation type="journal article" date="2018" name="Sci. Rep.">
        <title>Genomic signatures of local adaptation to the degree of environmental predictability in rotifers.</title>
        <authorList>
            <person name="Franch-Gras L."/>
            <person name="Hahn C."/>
            <person name="Garcia-Roger E.M."/>
            <person name="Carmona M.J."/>
            <person name="Serra M."/>
            <person name="Gomez A."/>
        </authorList>
    </citation>
    <scope>NUCLEOTIDE SEQUENCE [LARGE SCALE GENOMIC DNA]</scope>
    <source>
        <strain evidence="1">HYR1</strain>
    </source>
</reference>
<dbReference type="AlphaFoldDB" id="A0A3M7PSY9"/>
<organism evidence="1 2">
    <name type="scientific">Brachionus plicatilis</name>
    <name type="common">Marine rotifer</name>
    <name type="synonym">Brachionus muelleri</name>
    <dbReference type="NCBI Taxonomy" id="10195"/>
    <lineage>
        <taxon>Eukaryota</taxon>
        <taxon>Metazoa</taxon>
        <taxon>Spiralia</taxon>
        <taxon>Gnathifera</taxon>
        <taxon>Rotifera</taxon>
        <taxon>Eurotatoria</taxon>
        <taxon>Monogononta</taxon>
        <taxon>Pseudotrocha</taxon>
        <taxon>Ploima</taxon>
        <taxon>Brachionidae</taxon>
        <taxon>Brachionus</taxon>
    </lineage>
</organism>
<name>A0A3M7PSY9_BRAPC</name>
<proteinExistence type="predicted"/>
<dbReference type="EMBL" id="REGN01009027">
    <property type="protein sequence ID" value="RNA02143.1"/>
    <property type="molecule type" value="Genomic_DNA"/>
</dbReference>
<dbReference type="Proteomes" id="UP000276133">
    <property type="component" value="Unassembled WGS sequence"/>
</dbReference>
<gene>
    <name evidence="1" type="ORF">BpHYR1_020812</name>
</gene>
<evidence type="ECO:0000313" key="2">
    <source>
        <dbReference type="Proteomes" id="UP000276133"/>
    </source>
</evidence>
<protein>
    <submittedName>
        <fullName evidence="1">Uncharacterized protein</fullName>
    </submittedName>
</protein>
<accession>A0A3M7PSY9</accession>
<evidence type="ECO:0000313" key="1">
    <source>
        <dbReference type="EMBL" id="RNA02143.1"/>
    </source>
</evidence>
<sequence length="63" mass="7494">MQNRAKINHHFTNIKSEFIKKKQISKACSEIFSFHSKNRSKLNEVWSAYKFVDASIEKKLQHI</sequence>
<keyword evidence="2" id="KW-1185">Reference proteome</keyword>